<accession>A0ABU6REC4</accession>
<gene>
    <name evidence="3" type="ORF">PIB30_039124</name>
</gene>
<keyword evidence="4" id="KW-1185">Reference proteome</keyword>
<feature type="region of interest" description="Disordered" evidence="1">
    <location>
        <begin position="32"/>
        <end position="56"/>
    </location>
</feature>
<dbReference type="EMBL" id="JASCZI010030413">
    <property type="protein sequence ID" value="MED6122377.1"/>
    <property type="molecule type" value="Genomic_DNA"/>
</dbReference>
<comment type="caution">
    <text evidence="3">The sequence shown here is derived from an EMBL/GenBank/DDBJ whole genome shotgun (WGS) entry which is preliminary data.</text>
</comment>
<organism evidence="3 4">
    <name type="scientific">Stylosanthes scabra</name>
    <dbReference type="NCBI Taxonomy" id="79078"/>
    <lineage>
        <taxon>Eukaryota</taxon>
        <taxon>Viridiplantae</taxon>
        <taxon>Streptophyta</taxon>
        <taxon>Embryophyta</taxon>
        <taxon>Tracheophyta</taxon>
        <taxon>Spermatophyta</taxon>
        <taxon>Magnoliopsida</taxon>
        <taxon>eudicotyledons</taxon>
        <taxon>Gunneridae</taxon>
        <taxon>Pentapetalae</taxon>
        <taxon>rosids</taxon>
        <taxon>fabids</taxon>
        <taxon>Fabales</taxon>
        <taxon>Fabaceae</taxon>
        <taxon>Papilionoideae</taxon>
        <taxon>50 kb inversion clade</taxon>
        <taxon>dalbergioids sensu lato</taxon>
        <taxon>Dalbergieae</taxon>
        <taxon>Pterocarpus clade</taxon>
        <taxon>Stylosanthes</taxon>
    </lineage>
</organism>
<name>A0ABU6REC4_9FABA</name>
<feature type="chain" id="PRO_5045057929" evidence="2">
    <location>
        <begin position="26"/>
        <end position="109"/>
    </location>
</feature>
<feature type="signal peptide" evidence="2">
    <location>
        <begin position="1"/>
        <end position="25"/>
    </location>
</feature>
<dbReference type="Proteomes" id="UP001341840">
    <property type="component" value="Unassembled WGS sequence"/>
</dbReference>
<reference evidence="3 4" key="1">
    <citation type="journal article" date="2023" name="Plants (Basel)">
        <title>Bridging the Gap: Combining Genomics and Transcriptomics Approaches to Understand Stylosanthes scabra, an Orphan Legume from the Brazilian Caatinga.</title>
        <authorList>
            <person name="Ferreira-Neto J.R.C."/>
            <person name="da Silva M.D."/>
            <person name="Binneck E."/>
            <person name="de Melo N.F."/>
            <person name="da Silva R.H."/>
            <person name="de Melo A.L.T.M."/>
            <person name="Pandolfi V."/>
            <person name="Bustamante F.O."/>
            <person name="Brasileiro-Vidal A.C."/>
            <person name="Benko-Iseppon A.M."/>
        </authorList>
    </citation>
    <scope>NUCLEOTIDE SEQUENCE [LARGE SCALE GENOMIC DNA]</scope>
    <source>
        <tissue evidence="3">Leaves</tissue>
    </source>
</reference>
<evidence type="ECO:0000256" key="2">
    <source>
        <dbReference type="SAM" id="SignalP"/>
    </source>
</evidence>
<feature type="compositionally biased region" description="Pro residues" evidence="1">
    <location>
        <begin position="33"/>
        <end position="52"/>
    </location>
</feature>
<sequence length="109" mass="12124">MKPSMLVVVIKCLVSLSAMMILVTALHPQHATPLPPPRVSDSPPPSPPPQHPPNCDDKCSTQCDQNGIFRRMLCYVMCMAECTILPYSTTNQYKEHIDGTVKHGYKKCN</sequence>
<evidence type="ECO:0000256" key="1">
    <source>
        <dbReference type="SAM" id="MobiDB-lite"/>
    </source>
</evidence>
<keyword evidence="2" id="KW-0732">Signal</keyword>
<protein>
    <submittedName>
        <fullName evidence="3">Uncharacterized protein</fullName>
    </submittedName>
</protein>
<evidence type="ECO:0000313" key="4">
    <source>
        <dbReference type="Proteomes" id="UP001341840"/>
    </source>
</evidence>
<proteinExistence type="predicted"/>
<evidence type="ECO:0000313" key="3">
    <source>
        <dbReference type="EMBL" id="MED6122377.1"/>
    </source>
</evidence>